<evidence type="ECO:0000313" key="2">
    <source>
        <dbReference type="EMBL" id="QKC77192.1"/>
    </source>
</evidence>
<evidence type="ECO:0000313" key="3">
    <source>
        <dbReference type="Proteomes" id="UP000503339"/>
    </source>
</evidence>
<accession>A0A6M7UK44</accession>
<evidence type="ECO:0000256" key="1">
    <source>
        <dbReference type="SAM" id="MobiDB-lite"/>
    </source>
</evidence>
<dbReference type="EMBL" id="CP033361">
    <property type="protein sequence ID" value="QKC77192.1"/>
    <property type="molecule type" value="Genomic_DNA"/>
</dbReference>
<dbReference type="Proteomes" id="UP000503339">
    <property type="component" value="Chromosome"/>
</dbReference>
<reference evidence="2 3" key="1">
    <citation type="submission" date="2018-10" db="EMBL/GenBank/DDBJ databases">
        <authorList>
            <person name="Perry B.J."/>
            <person name="Sullivan J.T."/>
            <person name="Murphy R.J.T."/>
            <person name="Ramsay J.P."/>
            <person name="Ronson C.W."/>
        </authorList>
    </citation>
    <scope>NUCLEOTIDE SEQUENCE [LARGE SCALE GENOMIC DNA]</scope>
    <source>
        <strain evidence="2 3">NZP2014</strain>
    </source>
</reference>
<feature type="region of interest" description="Disordered" evidence="1">
    <location>
        <begin position="1"/>
        <end position="24"/>
    </location>
</feature>
<dbReference type="KEGG" id="merd:EB233_18180"/>
<protein>
    <submittedName>
        <fullName evidence="2">Uncharacterized protein</fullName>
    </submittedName>
</protein>
<gene>
    <name evidence="2" type="ORF">EB233_18180</name>
</gene>
<sequence>MNQTTGDKVEVDGDKVEVTHPDGTKEEVENGTFEMKDATGRTIIERPATPADIARLQGA</sequence>
<proteinExistence type="predicted"/>
<dbReference type="AlphaFoldDB" id="A0A6M7UK44"/>
<organism evidence="2 3">
    <name type="scientific">Mesorhizobium erdmanii</name>
    <dbReference type="NCBI Taxonomy" id="1777866"/>
    <lineage>
        <taxon>Bacteria</taxon>
        <taxon>Pseudomonadati</taxon>
        <taxon>Pseudomonadota</taxon>
        <taxon>Alphaproteobacteria</taxon>
        <taxon>Hyphomicrobiales</taxon>
        <taxon>Phyllobacteriaceae</taxon>
        <taxon>Mesorhizobium</taxon>
    </lineage>
</organism>
<feature type="compositionally biased region" description="Basic and acidic residues" evidence="1">
    <location>
        <begin position="7"/>
        <end position="24"/>
    </location>
</feature>
<keyword evidence="3" id="KW-1185">Reference proteome</keyword>
<name>A0A6M7UK44_9HYPH</name>